<proteinExistence type="inferred from homology"/>
<keyword evidence="2 8" id="KW-0732">Signal</keyword>
<dbReference type="InterPro" id="IPR000111">
    <property type="entry name" value="Glyco_hydro_27/36_CS"/>
</dbReference>
<keyword evidence="5" id="KW-0325">Glycoprotein</keyword>
<comment type="similarity">
    <text evidence="1 7">Belongs to the glycosyl hydrolase 27 family.</text>
</comment>
<dbReference type="InterPro" id="IPR018905">
    <property type="entry name" value="A-galactase_NEW3"/>
</dbReference>
<evidence type="ECO:0000313" key="12">
    <source>
        <dbReference type="Proteomes" id="UP000320244"/>
    </source>
</evidence>
<dbReference type="GO" id="GO:0004557">
    <property type="term" value="F:alpha-galactosidase activity"/>
    <property type="evidence" value="ECO:0007669"/>
    <property type="project" value="UniProtKB-EC"/>
</dbReference>
<feature type="signal peptide" evidence="8">
    <location>
        <begin position="1"/>
        <end position="28"/>
    </location>
</feature>
<evidence type="ECO:0000259" key="10">
    <source>
        <dbReference type="Pfam" id="PF17801"/>
    </source>
</evidence>
<evidence type="ECO:0000313" key="11">
    <source>
        <dbReference type="EMBL" id="TWP34101.1"/>
    </source>
</evidence>
<feature type="domain" description="Alpha galactosidase C-terminal" evidence="10">
    <location>
        <begin position="349"/>
        <end position="423"/>
    </location>
</feature>
<feature type="domain" description="Alpha-galactosidase NEW3" evidence="9">
    <location>
        <begin position="446"/>
        <end position="519"/>
    </location>
</feature>
<sequence>MPTRRPITLAAAVCLALAGISAAPAAHAAADQPHRLPASVRQSPAYNGLAPTPPMGWNDWSYYQCNISEALILKQAKALVTTGLAKKGYNTVTIDDCWMAGTRAVDGSLQANPKLFPDGMAYVANKIHAMGLKFGIYEDAGTNTCGGYPGSWGHYTQDADTFASWGVDYVKLDGCNVPNVAGQTAAQTYVKAYDQFSKALVDTGREIVFSDSAPAYFQGGPDWQTVIAASSKVANLWREGADTALGQESGAAKWSAIAYNYSYNVGLGQYAGPGHFNDPDFLLAGDSGLSDTEMQSQVSLWAEMAAPLISSTDLTQLSAAALSILGNARVVAVDQDALGAQGHIIQQGDGYDVLTKPLANGDVSVVLFNKSNASQTISTTASAAGAAQASDYRLTDLVTGQSTASTDTIAANVPAHGTVMYRVHAGASSSLAPALSVRFRNGALVAGKNTPVSVTVTNNGPIKVNAGSVQLSAPSGWTVAPNRVAVHNLKPGQSTTRTFQVSGVNPAPGPRTYALTATMQERARAAKASYAAQDDIYSNLPYPNLAAAYNNVGVTTLANATKGNFDGGGNSFSEAQLEAAGVTPGSTVSAGGTTFTWPDAAPGTADNVQGSGATITTSGQGSKLGFLGSEAGDVQDTVTVTYTDGSTSTGQLGFPNWSFSDPSEFGSQVAISVKGRNTQAGYADSAYDYRVFYNSIPLDAGKQVASVTLPTNAAVHIFAMEVQK</sequence>
<name>A0A563DVT9_9MICO</name>
<dbReference type="GO" id="GO:0030246">
    <property type="term" value="F:carbohydrate binding"/>
    <property type="evidence" value="ECO:0007669"/>
    <property type="project" value="UniProtKB-KW"/>
</dbReference>
<dbReference type="InterPro" id="IPR002241">
    <property type="entry name" value="Glyco_hydro_27"/>
</dbReference>
<protein>
    <recommendedName>
        <fullName evidence="7">Alpha-galactosidase</fullName>
        <ecNumber evidence="7">3.2.1.22</ecNumber>
    </recommendedName>
    <alternativeName>
        <fullName evidence="7">Melibiase</fullName>
    </alternativeName>
</protein>
<dbReference type="InterPro" id="IPR041233">
    <property type="entry name" value="Melibiase_C"/>
</dbReference>
<dbReference type="Gene3D" id="2.60.40.10">
    <property type="entry name" value="Immunoglobulins"/>
    <property type="match status" value="1"/>
</dbReference>
<comment type="catalytic activity">
    <reaction evidence="7">
        <text>Hydrolysis of terminal, non-reducing alpha-D-galactose residues in alpha-D-galactosides, including galactose oligosaccharides, galactomannans and galactolipids.</text>
        <dbReference type="EC" id="3.2.1.22"/>
    </reaction>
</comment>
<evidence type="ECO:0000256" key="1">
    <source>
        <dbReference type="ARBA" id="ARBA00009743"/>
    </source>
</evidence>
<dbReference type="PANTHER" id="PTHR11452:SF91">
    <property type="entry name" value="ALPHA-GALACTOSIDASE A-RELATED"/>
    <property type="match status" value="1"/>
</dbReference>
<evidence type="ECO:0000259" key="9">
    <source>
        <dbReference type="Pfam" id="PF10633"/>
    </source>
</evidence>
<dbReference type="InterPro" id="IPR017853">
    <property type="entry name" value="GH"/>
</dbReference>
<dbReference type="CDD" id="cd14792">
    <property type="entry name" value="GH27"/>
    <property type="match status" value="1"/>
</dbReference>
<dbReference type="PANTHER" id="PTHR11452">
    <property type="entry name" value="ALPHA-GALACTOSIDASE/ALPHA-N-ACETYLGALACTOSAMINIDASE"/>
    <property type="match status" value="1"/>
</dbReference>
<evidence type="ECO:0000256" key="8">
    <source>
        <dbReference type="SAM" id="SignalP"/>
    </source>
</evidence>
<dbReference type="RefSeq" id="WP_146319223.1">
    <property type="nucleotide sequence ID" value="NZ_VCQV01000031.1"/>
</dbReference>
<keyword evidence="6 7" id="KW-0326">Glycosidase</keyword>
<dbReference type="PRINTS" id="PR00740">
    <property type="entry name" value="GLHYDRLASE27"/>
</dbReference>
<dbReference type="GO" id="GO:0005975">
    <property type="term" value="P:carbohydrate metabolic process"/>
    <property type="evidence" value="ECO:0007669"/>
    <property type="project" value="InterPro"/>
</dbReference>
<evidence type="ECO:0000256" key="4">
    <source>
        <dbReference type="ARBA" id="ARBA00022801"/>
    </source>
</evidence>
<dbReference type="PROSITE" id="PS00512">
    <property type="entry name" value="ALPHA_GALACTOSIDASE"/>
    <property type="match status" value="1"/>
</dbReference>
<reference evidence="11 12" key="1">
    <citation type="submission" date="2019-05" db="EMBL/GenBank/DDBJ databases">
        <authorList>
            <person name="Lee S.D."/>
        </authorList>
    </citation>
    <scope>NUCLEOTIDE SEQUENCE [LARGE SCALE GENOMIC DNA]</scope>
    <source>
        <strain evidence="11 12">C5-26</strain>
    </source>
</reference>
<keyword evidence="12" id="KW-1185">Reference proteome</keyword>
<dbReference type="Gene3D" id="2.60.40.1180">
    <property type="entry name" value="Golgi alpha-mannosidase II"/>
    <property type="match status" value="1"/>
</dbReference>
<dbReference type="EC" id="3.2.1.22" evidence="7"/>
<dbReference type="Pfam" id="PF10633">
    <property type="entry name" value="NPCBM_assoc"/>
    <property type="match status" value="1"/>
</dbReference>
<dbReference type="InterPro" id="IPR013783">
    <property type="entry name" value="Ig-like_fold"/>
</dbReference>
<evidence type="ECO:0000256" key="3">
    <source>
        <dbReference type="ARBA" id="ARBA00022734"/>
    </source>
</evidence>
<dbReference type="Gene3D" id="3.20.20.70">
    <property type="entry name" value="Aldolase class I"/>
    <property type="match status" value="1"/>
</dbReference>
<dbReference type="Pfam" id="PF17801">
    <property type="entry name" value="Melibiase_C"/>
    <property type="match status" value="1"/>
</dbReference>
<dbReference type="SUPFAM" id="SSF51445">
    <property type="entry name" value="(Trans)glycosidases"/>
    <property type="match status" value="1"/>
</dbReference>
<accession>A0A563DVT9</accession>
<keyword evidence="3" id="KW-0430">Lectin</keyword>
<evidence type="ECO:0000256" key="6">
    <source>
        <dbReference type="ARBA" id="ARBA00023295"/>
    </source>
</evidence>
<keyword evidence="7" id="KW-1015">Disulfide bond</keyword>
<comment type="caution">
    <text evidence="11">The sequence shown here is derived from an EMBL/GenBank/DDBJ whole genome shotgun (WGS) entry which is preliminary data.</text>
</comment>
<evidence type="ECO:0000256" key="7">
    <source>
        <dbReference type="RuleBase" id="RU361168"/>
    </source>
</evidence>
<dbReference type="Proteomes" id="UP000320244">
    <property type="component" value="Unassembled WGS sequence"/>
</dbReference>
<evidence type="ECO:0000256" key="5">
    <source>
        <dbReference type="ARBA" id="ARBA00023180"/>
    </source>
</evidence>
<dbReference type="InterPro" id="IPR013780">
    <property type="entry name" value="Glyco_hydro_b"/>
</dbReference>
<dbReference type="Pfam" id="PF16499">
    <property type="entry name" value="Melibiase_2"/>
    <property type="match status" value="1"/>
</dbReference>
<dbReference type="SUPFAM" id="SSF51011">
    <property type="entry name" value="Glycosyl hydrolase domain"/>
    <property type="match status" value="1"/>
</dbReference>
<dbReference type="EMBL" id="VCQV01000031">
    <property type="protein sequence ID" value="TWP34101.1"/>
    <property type="molecule type" value="Genomic_DNA"/>
</dbReference>
<dbReference type="OrthoDB" id="9807519at2"/>
<keyword evidence="4 7" id="KW-0378">Hydrolase</keyword>
<evidence type="ECO:0000256" key="2">
    <source>
        <dbReference type="ARBA" id="ARBA00022729"/>
    </source>
</evidence>
<reference evidence="11 12" key="2">
    <citation type="submission" date="2019-08" db="EMBL/GenBank/DDBJ databases">
        <title>Jejuicoccus antrihumi gen. nov., sp. nov., a new member of the family Dermacoccaceae isolated from a cave.</title>
        <authorList>
            <person name="Schumann P."/>
            <person name="Kim I.S."/>
        </authorList>
    </citation>
    <scope>NUCLEOTIDE SEQUENCE [LARGE SCALE GENOMIC DNA]</scope>
    <source>
        <strain evidence="11 12">C5-26</strain>
    </source>
</reference>
<organism evidence="11 12">
    <name type="scientific">Leekyejoonella antrihumi</name>
    <dbReference type="NCBI Taxonomy" id="1660198"/>
    <lineage>
        <taxon>Bacteria</taxon>
        <taxon>Bacillati</taxon>
        <taxon>Actinomycetota</taxon>
        <taxon>Actinomycetes</taxon>
        <taxon>Micrococcales</taxon>
        <taxon>Dermacoccaceae</taxon>
        <taxon>Leekyejoonella</taxon>
    </lineage>
</organism>
<gene>
    <name evidence="11" type="ORF">FGL98_18505</name>
</gene>
<dbReference type="InterPro" id="IPR013785">
    <property type="entry name" value="Aldolase_TIM"/>
</dbReference>
<feature type="chain" id="PRO_5021881307" description="Alpha-galactosidase" evidence="8">
    <location>
        <begin position="29"/>
        <end position="724"/>
    </location>
</feature>
<dbReference type="AlphaFoldDB" id="A0A563DVT9"/>